<proteinExistence type="predicted"/>
<gene>
    <name evidence="2" type="ORF">H8B06_05845</name>
</gene>
<accession>A0ABR7YLY5</accession>
<dbReference type="InterPro" id="IPR037401">
    <property type="entry name" value="SnoaL-like"/>
</dbReference>
<dbReference type="Pfam" id="PF12680">
    <property type="entry name" value="SnoaL_2"/>
    <property type="match status" value="1"/>
</dbReference>
<dbReference type="InterPro" id="IPR032710">
    <property type="entry name" value="NTF2-like_dom_sf"/>
</dbReference>
<dbReference type="Proteomes" id="UP000602759">
    <property type="component" value="Unassembled WGS sequence"/>
</dbReference>
<dbReference type="SUPFAM" id="SSF54427">
    <property type="entry name" value="NTF2-like"/>
    <property type="match status" value="1"/>
</dbReference>
<reference evidence="2 3" key="1">
    <citation type="submission" date="2020-08" db="EMBL/GenBank/DDBJ databases">
        <title>Sphingobacterium sp. DN00404 isolated from aquaculture water.</title>
        <authorList>
            <person name="Zhang M."/>
        </authorList>
    </citation>
    <scope>NUCLEOTIDE SEQUENCE [LARGE SCALE GENOMIC DNA]</scope>
    <source>
        <strain evidence="2 3">DN00404</strain>
    </source>
</reference>
<feature type="domain" description="SnoaL-like" evidence="1">
    <location>
        <begin position="20"/>
        <end position="109"/>
    </location>
</feature>
<dbReference type="RefSeq" id="WP_190993350.1">
    <property type="nucleotide sequence ID" value="NZ_JACOIK010000003.1"/>
</dbReference>
<keyword evidence="3" id="KW-1185">Reference proteome</keyword>
<dbReference type="Gene3D" id="3.10.450.50">
    <property type="match status" value="1"/>
</dbReference>
<comment type="caution">
    <text evidence="2">The sequence shown here is derived from an EMBL/GenBank/DDBJ whole genome shotgun (WGS) entry which is preliminary data.</text>
</comment>
<evidence type="ECO:0000313" key="3">
    <source>
        <dbReference type="Proteomes" id="UP000602759"/>
    </source>
</evidence>
<dbReference type="EMBL" id="JACOIK010000003">
    <property type="protein sequence ID" value="MBD1432339.1"/>
    <property type="molecule type" value="Genomic_DNA"/>
</dbReference>
<protein>
    <submittedName>
        <fullName evidence="2">Nuclear transport factor 2 family protein</fullName>
    </submittedName>
</protein>
<organism evidence="2 3">
    <name type="scientific">Sphingobacterium micropteri</name>
    <dbReference type="NCBI Taxonomy" id="2763501"/>
    <lineage>
        <taxon>Bacteria</taxon>
        <taxon>Pseudomonadati</taxon>
        <taxon>Bacteroidota</taxon>
        <taxon>Sphingobacteriia</taxon>
        <taxon>Sphingobacteriales</taxon>
        <taxon>Sphingobacteriaceae</taxon>
        <taxon>Sphingobacterium</taxon>
    </lineage>
</organism>
<name>A0ABR7YLY5_9SPHI</name>
<sequence length="131" mass="14778">MLKINVKPDCGHSPKRMLLRDFNIAFGKGDAKFIVAQVTDDIIWDVKGERTIEGKDSFSEAINEMKEREVAEITIEKVITHGKEGAVNGIMKMKDGKQYAFADFYEFKNTTSTAIKTMTSYVTVMNSRTSK</sequence>
<evidence type="ECO:0000259" key="1">
    <source>
        <dbReference type="Pfam" id="PF12680"/>
    </source>
</evidence>
<evidence type="ECO:0000313" key="2">
    <source>
        <dbReference type="EMBL" id="MBD1432339.1"/>
    </source>
</evidence>